<evidence type="ECO:0000259" key="2">
    <source>
        <dbReference type="Pfam" id="PF13218"/>
    </source>
</evidence>
<dbReference type="InterPro" id="IPR025102">
    <property type="entry name" value="DUF4026_N"/>
</dbReference>
<dbReference type="InterPro" id="IPR053886">
    <property type="entry name" value="DUF4026_middle"/>
</dbReference>
<accession>A0A1B3WD63</accession>
<reference evidence="6" key="2">
    <citation type="submission" date="2016-08" db="EMBL/GenBank/DDBJ databases">
        <authorList>
            <person name="Holder M.E."/>
            <person name="Ajami N.J."/>
            <person name="Petrosino J.F."/>
        </authorList>
    </citation>
    <scope>NUCLEOTIDE SEQUENCE [LARGE SCALE GENOMIC DNA]</scope>
    <source>
        <strain evidence="6">F0677</strain>
    </source>
</reference>
<sequence length="434" mass="51021">MLNIFKQKRKQLQEQPLQYWEEYSYIHALSRNDDKFLLTEECIDRVRQLIDVKVIGYMLPVHEEGKPGVLFIEYKGEEYEFRFYYVEHEVSHLANFQRHFFLEKEMDEVQKATMALSSYMKFGKDVRSSYILQLKLLQALMPNTLAFEDESAEKLINRKWVELAVNSKLPCDFKDLYTVQAVMASDTDIWIHTHGLARCSIAELEILHSSKSVYNHHYSIISTLANMVLEGAYDEEKNYAIIGQFINMNPIIVRKISWTEGILQYDSTVLGTENDRKNSHNSKSEIIFIINEENEISLLEEVNTLLANNPIFYISNAETLRMKNLALERFSYVRKVMAMNDKENYTVLIKMGLITDHGEQSDNKEHIWFELLRMEDNILNLKLTQEPYDIAALHEGDEGTYFLEEMTDWLLYTPFGRISPNMIYLLDINMDEEK</sequence>
<feature type="domain" description="DUF4026" evidence="3">
    <location>
        <begin position="179"/>
        <end position="288"/>
    </location>
</feature>
<proteinExistence type="predicted"/>
<reference evidence="5 7" key="3">
    <citation type="submission" date="2018-08" db="EMBL/GenBank/DDBJ databases">
        <title>Draft genome sequence of Dialister pneumosintes KCOM 1685.</title>
        <authorList>
            <person name="Kook J.-K."/>
            <person name="Park S.-N."/>
            <person name="Lim Y.K."/>
        </authorList>
    </citation>
    <scope>NUCLEOTIDE SEQUENCE [LARGE SCALE GENOMIC DNA]</scope>
    <source>
        <strain evidence="5 7">KCOM 1685</strain>
    </source>
</reference>
<feature type="domain" description="DUF2314" evidence="1">
    <location>
        <begin position="344"/>
        <end position="413"/>
    </location>
</feature>
<dbReference type="Proteomes" id="UP000094757">
    <property type="component" value="Chromosome"/>
</dbReference>
<evidence type="ECO:0000313" key="7">
    <source>
        <dbReference type="Proteomes" id="UP000266262"/>
    </source>
</evidence>
<dbReference type="RefSeq" id="WP_069176907.1">
    <property type="nucleotide sequence ID" value="NZ_CP017037.1"/>
</dbReference>
<dbReference type="AlphaFoldDB" id="A0A1B3WD63"/>
<evidence type="ECO:0000313" key="6">
    <source>
        <dbReference type="Proteomes" id="UP000094757"/>
    </source>
</evidence>
<dbReference type="EMBL" id="QWKU01000001">
    <property type="protein sequence ID" value="RID94120.1"/>
    <property type="molecule type" value="Genomic_DNA"/>
</dbReference>
<evidence type="ECO:0000313" key="4">
    <source>
        <dbReference type="EMBL" id="AOH38916.1"/>
    </source>
</evidence>
<dbReference type="OrthoDB" id="1846902at2"/>
<gene>
    <name evidence="4" type="ORF">BCB69_02360</name>
    <name evidence="5" type="ORF">DX915_00835</name>
</gene>
<evidence type="ECO:0000259" key="3">
    <source>
        <dbReference type="Pfam" id="PF22789"/>
    </source>
</evidence>
<protein>
    <submittedName>
        <fullName evidence="5">DUF4026 domain-containing protein</fullName>
    </submittedName>
</protein>
<dbReference type="InterPro" id="IPR018756">
    <property type="entry name" value="DUF2314"/>
</dbReference>
<organism evidence="4 6">
    <name type="scientific">Dialister pneumosintes</name>
    <dbReference type="NCBI Taxonomy" id="39950"/>
    <lineage>
        <taxon>Bacteria</taxon>
        <taxon>Bacillati</taxon>
        <taxon>Bacillota</taxon>
        <taxon>Negativicutes</taxon>
        <taxon>Veillonellales</taxon>
        <taxon>Veillonellaceae</taxon>
        <taxon>Dialister</taxon>
    </lineage>
</organism>
<dbReference type="Pfam" id="PF22789">
    <property type="entry name" value="DUF4026_C"/>
    <property type="match status" value="1"/>
</dbReference>
<dbReference type="KEGG" id="dpn:BCB69_02360"/>
<dbReference type="EMBL" id="CP017037">
    <property type="protein sequence ID" value="AOH38916.1"/>
    <property type="molecule type" value="Genomic_DNA"/>
</dbReference>
<evidence type="ECO:0000259" key="1">
    <source>
        <dbReference type="Pfam" id="PF10077"/>
    </source>
</evidence>
<dbReference type="Pfam" id="PF10077">
    <property type="entry name" value="DUF2314"/>
    <property type="match status" value="1"/>
</dbReference>
<reference evidence="4" key="1">
    <citation type="submission" date="2016-08" db="EMBL/GenBank/DDBJ databases">
        <authorList>
            <person name="Seilhamer J.J."/>
        </authorList>
    </citation>
    <scope>NUCLEOTIDE SEQUENCE [LARGE SCALE GENOMIC DNA]</scope>
    <source>
        <strain evidence="4">F0677</strain>
    </source>
</reference>
<keyword evidence="7" id="KW-1185">Reference proteome</keyword>
<dbReference type="Proteomes" id="UP000266262">
    <property type="component" value="Unassembled WGS sequence"/>
</dbReference>
<dbReference type="STRING" id="39950.BCB69_02360"/>
<feature type="domain" description="DUF4026" evidence="2">
    <location>
        <begin position="24"/>
        <end position="170"/>
    </location>
</feature>
<name>A0A1B3WD63_9FIRM</name>
<dbReference type="Pfam" id="PF13218">
    <property type="entry name" value="DUF4026_N"/>
    <property type="match status" value="1"/>
</dbReference>
<evidence type="ECO:0000313" key="5">
    <source>
        <dbReference type="EMBL" id="RID94120.1"/>
    </source>
</evidence>